<dbReference type="Pfam" id="PF00753">
    <property type="entry name" value="Lactamase_B"/>
    <property type="match status" value="1"/>
</dbReference>
<sequence length="278" mass="30298">MSKCLGLLVSMYHFVLSSLGTFIIPTSILLFIMSISSSQAALDKISNQADWSSEVIEIEMVLPTLYLVRSHQEVQLSADKPAVKMDANSFIYIDNQDAYLIDTPWNVSDMPDLMSWLQIKGLSLKGALVTHYHADSAAGLGYLDKAGFDTYASDMTNALLKKEDKPIANHTFLSGKFEFVKGSIEAFFPGAGHSMDNLVVWLPGEQILIGGCFLKSNSSNSLGWTGDADLANWYHSASNVKAKYADAKLVFPGHGDGVEGSAIIDHTMAITKEFASLK</sequence>
<dbReference type="EMBL" id="CP014782">
    <property type="protein sequence ID" value="AQS39381.1"/>
    <property type="molecule type" value="Genomic_DNA"/>
</dbReference>
<comment type="subcellular location">
    <subcellularLocation>
        <location evidence="3">Periplasm</location>
    </subcellularLocation>
</comment>
<evidence type="ECO:0000256" key="6">
    <source>
        <dbReference type="ARBA" id="ARBA00012865"/>
    </source>
</evidence>
<evidence type="ECO:0000256" key="7">
    <source>
        <dbReference type="ARBA" id="ARBA00022723"/>
    </source>
</evidence>
<keyword evidence="13" id="KW-1133">Transmembrane helix</keyword>
<dbReference type="OrthoDB" id="420651at2"/>
<dbReference type="EC" id="3.5.2.6" evidence="6"/>
<name>A0A1S6HV45_9GAMM</name>
<evidence type="ECO:0000256" key="2">
    <source>
        <dbReference type="ARBA" id="ARBA00001947"/>
    </source>
</evidence>
<dbReference type="InterPro" id="IPR036866">
    <property type="entry name" value="RibonucZ/Hydroxyglut_hydro"/>
</dbReference>
<keyword evidence="11" id="KW-0862">Zinc</keyword>
<keyword evidence="9" id="KW-0574">Periplasm</keyword>
<dbReference type="AlphaFoldDB" id="A0A1S6HV45"/>
<dbReference type="SUPFAM" id="SSF56281">
    <property type="entry name" value="Metallo-hydrolase/oxidoreductase"/>
    <property type="match status" value="1"/>
</dbReference>
<gene>
    <name evidence="15" type="ORF">Sps_04278</name>
</gene>
<evidence type="ECO:0000256" key="8">
    <source>
        <dbReference type="ARBA" id="ARBA00022729"/>
    </source>
</evidence>
<evidence type="ECO:0000256" key="13">
    <source>
        <dbReference type="SAM" id="Phobius"/>
    </source>
</evidence>
<feature type="transmembrane region" description="Helical" evidence="13">
    <location>
        <begin position="12"/>
        <end position="35"/>
    </location>
</feature>
<evidence type="ECO:0000256" key="1">
    <source>
        <dbReference type="ARBA" id="ARBA00001526"/>
    </source>
</evidence>
<dbReference type="Gene3D" id="3.60.15.10">
    <property type="entry name" value="Ribonuclease Z/Hydroxyacylglutathione hydrolase-like"/>
    <property type="match status" value="1"/>
</dbReference>
<evidence type="ECO:0000256" key="10">
    <source>
        <dbReference type="ARBA" id="ARBA00022801"/>
    </source>
</evidence>
<dbReference type="GO" id="GO:0046677">
    <property type="term" value="P:response to antibiotic"/>
    <property type="evidence" value="ECO:0007669"/>
    <property type="project" value="UniProtKB-KW"/>
</dbReference>
<dbReference type="GO" id="GO:0008270">
    <property type="term" value="F:zinc ion binding"/>
    <property type="evidence" value="ECO:0007669"/>
    <property type="project" value="InterPro"/>
</dbReference>
<dbReference type="GO" id="GO:0008800">
    <property type="term" value="F:beta-lactamase activity"/>
    <property type="evidence" value="ECO:0007669"/>
    <property type="project" value="UniProtKB-EC"/>
</dbReference>
<evidence type="ECO:0000256" key="11">
    <source>
        <dbReference type="ARBA" id="ARBA00022833"/>
    </source>
</evidence>
<keyword evidence="16" id="KW-1185">Reference proteome</keyword>
<comment type="subunit">
    <text evidence="5">Monomer.</text>
</comment>
<evidence type="ECO:0000256" key="3">
    <source>
        <dbReference type="ARBA" id="ARBA00004418"/>
    </source>
</evidence>
<dbReference type="InterPro" id="IPR001279">
    <property type="entry name" value="Metallo-B-lactamas"/>
</dbReference>
<keyword evidence="13" id="KW-0812">Transmembrane</keyword>
<dbReference type="InterPro" id="IPR001018">
    <property type="entry name" value="Beta-lactamase_class-B_CS"/>
</dbReference>
<evidence type="ECO:0000313" key="16">
    <source>
        <dbReference type="Proteomes" id="UP000189545"/>
    </source>
</evidence>
<dbReference type="InterPro" id="IPR050855">
    <property type="entry name" value="NDM-1-like"/>
</dbReference>
<dbReference type="PANTHER" id="PTHR42951:SF4">
    <property type="entry name" value="ACYL-COENZYME A THIOESTERASE MBLAC2"/>
    <property type="match status" value="1"/>
</dbReference>
<keyword evidence="8" id="KW-0732">Signal</keyword>
<dbReference type="Proteomes" id="UP000189545">
    <property type="component" value="Chromosome"/>
</dbReference>
<organism evidence="15 16">
    <name type="scientific">Shewanella psychrophila</name>
    <dbReference type="NCBI Taxonomy" id="225848"/>
    <lineage>
        <taxon>Bacteria</taxon>
        <taxon>Pseudomonadati</taxon>
        <taxon>Pseudomonadota</taxon>
        <taxon>Gammaproteobacteria</taxon>
        <taxon>Alteromonadales</taxon>
        <taxon>Shewanellaceae</taxon>
        <taxon>Shewanella</taxon>
    </lineage>
</organism>
<feature type="domain" description="Metallo-beta-lactamase" evidence="14">
    <location>
        <begin position="86"/>
        <end position="254"/>
    </location>
</feature>
<dbReference type="PANTHER" id="PTHR42951">
    <property type="entry name" value="METALLO-BETA-LACTAMASE DOMAIN-CONTAINING"/>
    <property type="match status" value="1"/>
</dbReference>
<evidence type="ECO:0000256" key="5">
    <source>
        <dbReference type="ARBA" id="ARBA00011245"/>
    </source>
</evidence>
<evidence type="ECO:0000256" key="9">
    <source>
        <dbReference type="ARBA" id="ARBA00022764"/>
    </source>
</evidence>
<reference evidence="15 16" key="1">
    <citation type="submission" date="2016-03" db="EMBL/GenBank/DDBJ databases">
        <title>Complete genome sequence of Shewanella psychrophila WP2, a deep sea bacterium isolated from west Pacific sediment.</title>
        <authorList>
            <person name="Xu G."/>
            <person name="Jian H."/>
        </authorList>
    </citation>
    <scope>NUCLEOTIDE SEQUENCE [LARGE SCALE GENOMIC DNA]</scope>
    <source>
        <strain evidence="15 16">WP2</strain>
    </source>
</reference>
<keyword evidence="7" id="KW-0479">Metal-binding</keyword>
<evidence type="ECO:0000256" key="12">
    <source>
        <dbReference type="ARBA" id="ARBA00023251"/>
    </source>
</evidence>
<comment type="catalytic activity">
    <reaction evidence="1">
        <text>a beta-lactam + H2O = a substituted beta-amino acid</text>
        <dbReference type="Rhea" id="RHEA:20401"/>
        <dbReference type="ChEBI" id="CHEBI:15377"/>
        <dbReference type="ChEBI" id="CHEBI:35627"/>
        <dbReference type="ChEBI" id="CHEBI:140347"/>
        <dbReference type="EC" id="3.5.2.6"/>
    </reaction>
</comment>
<comment type="similarity">
    <text evidence="4">Belongs to the metallo-beta-lactamase superfamily. Class-B beta-lactamase family.</text>
</comment>
<dbReference type="STRING" id="225848.Sps_04278"/>
<proteinExistence type="inferred from homology"/>
<keyword evidence="13" id="KW-0472">Membrane</keyword>
<protein>
    <recommendedName>
        <fullName evidence="6">beta-lactamase</fullName>
        <ecNumber evidence="6">3.5.2.6</ecNumber>
    </recommendedName>
</protein>
<keyword evidence="12" id="KW-0046">Antibiotic resistance</keyword>
<evidence type="ECO:0000259" key="14">
    <source>
        <dbReference type="SMART" id="SM00849"/>
    </source>
</evidence>
<dbReference type="KEGG" id="spsw:Sps_04278"/>
<evidence type="ECO:0000313" key="15">
    <source>
        <dbReference type="EMBL" id="AQS39381.1"/>
    </source>
</evidence>
<dbReference type="PROSITE" id="PS00744">
    <property type="entry name" value="BETA_LACTAMASE_B_2"/>
    <property type="match status" value="1"/>
</dbReference>
<dbReference type="GO" id="GO:0042597">
    <property type="term" value="C:periplasmic space"/>
    <property type="evidence" value="ECO:0007669"/>
    <property type="project" value="UniProtKB-SubCell"/>
</dbReference>
<dbReference type="NCBIfam" id="NF012229">
    <property type="entry name" value="bla_class_B_core"/>
    <property type="match status" value="1"/>
</dbReference>
<dbReference type="SMART" id="SM00849">
    <property type="entry name" value="Lactamase_B"/>
    <property type="match status" value="1"/>
</dbReference>
<dbReference type="GO" id="GO:0017001">
    <property type="term" value="P:antibiotic catabolic process"/>
    <property type="evidence" value="ECO:0007669"/>
    <property type="project" value="InterPro"/>
</dbReference>
<keyword evidence="10 15" id="KW-0378">Hydrolase</keyword>
<comment type="cofactor">
    <cofactor evidence="2">
        <name>Zn(2+)</name>
        <dbReference type="ChEBI" id="CHEBI:29105"/>
    </cofactor>
</comment>
<accession>A0A1S6HV45</accession>
<evidence type="ECO:0000256" key="4">
    <source>
        <dbReference type="ARBA" id="ARBA00005250"/>
    </source>
</evidence>